<dbReference type="EMBL" id="PYOI01000001">
    <property type="protein sequence ID" value="PSV86557.1"/>
    <property type="molecule type" value="Genomic_DNA"/>
</dbReference>
<accession>A0ABX5GLQ5</accession>
<protein>
    <submittedName>
        <fullName evidence="1">Uncharacterized protein</fullName>
    </submittedName>
</protein>
<organism evidence="1 2">
    <name type="scientific">Photobacterium leiognathi</name>
    <dbReference type="NCBI Taxonomy" id="553611"/>
    <lineage>
        <taxon>Bacteria</taxon>
        <taxon>Pseudomonadati</taxon>
        <taxon>Pseudomonadota</taxon>
        <taxon>Gammaproteobacteria</taxon>
        <taxon>Vibrionales</taxon>
        <taxon>Vibrionaceae</taxon>
        <taxon>Photobacterium</taxon>
    </lineage>
</organism>
<evidence type="ECO:0000313" key="1">
    <source>
        <dbReference type="EMBL" id="PSV86557.1"/>
    </source>
</evidence>
<reference evidence="1 2" key="1">
    <citation type="submission" date="2018-01" db="EMBL/GenBank/DDBJ databases">
        <title>Whole genome sequencing of Histamine producing bacteria.</title>
        <authorList>
            <person name="Butler K."/>
        </authorList>
    </citation>
    <scope>NUCLEOTIDE SEQUENCE [LARGE SCALE GENOMIC DNA]</scope>
    <source>
        <strain evidence="1 2">ATCC 25521</strain>
    </source>
</reference>
<keyword evidence="2" id="KW-1185">Reference proteome</keyword>
<comment type="caution">
    <text evidence="1">The sequence shown here is derived from an EMBL/GenBank/DDBJ whole genome shotgun (WGS) entry which is preliminary data.</text>
</comment>
<evidence type="ECO:0000313" key="2">
    <source>
        <dbReference type="Proteomes" id="UP000241566"/>
    </source>
</evidence>
<dbReference type="Proteomes" id="UP000241566">
    <property type="component" value="Unassembled WGS sequence"/>
</dbReference>
<gene>
    <name evidence="1" type="ORF">CTM94_01765</name>
</gene>
<name>A0ABX5GLQ5_PHOLE</name>
<proteinExistence type="predicted"/>
<sequence length="165" mass="18772">MRIRKPKMPKVRNKDDKVIQGKELDNYIMSELLAMEREGLEKAPIQASTLHARLKAKGIINGKLSTLSTPTRKKMIEEAKQRQHSNNELSDVELAMLAQGRTGAAYISKAERLEKELNSFKAKYDRNIFAVMDIIAQIDAVSPFNVEDLLAKDLIRELSAKKRHK</sequence>